<feature type="coiled-coil region" evidence="1">
    <location>
        <begin position="114"/>
        <end position="273"/>
    </location>
</feature>
<dbReference type="Proteomes" id="UP001066276">
    <property type="component" value="Chromosome 1_2"/>
</dbReference>
<keyword evidence="3" id="KW-1185">Reference proteome</keyword>
<dbReference type="EMBL" id="JANPWB010000002">
    <property type="protein sequence ID" value="KAJ1206753.1"/>
    <property type="molecule type" value="Genomic_DNA"/>
</dbReference>
<comment type="caution">
    <text evidence="2">The sequence shown here is derived from an EMBL/GenBank/DDBJ whole genome shotgun (WGS) entry which is preliminary data.</text>
</comment>
<proteinExistence type="predicted"/>
<sequence length="280" mass="32532">MAEGEGSEVAWHPLRLATQQERAGNRLGSFAICVFSNYCTNFGQLRKKANRESRLEMDSLQSALQGAISRRSDRRTDPDVDFTQAVTAAEVPLLWKIEVFLELQGKVIVKKEVYQEQTNENHNLKDEHATLSQKLEKKQTIFKTLKTKLNKITKENESLESELSALQTGEHIISERAERENLLKTSADRITTLKKQLLEEKEHNEQTKRERDEQDGQLAASVEKIQTLRQQLQKKKERNEQIMTERAEQDAILARSENKIKQLEQKFLQEQERSKFDHFL</sequence>
<name>A0AAV7W2G1_PLEWA</name>
<evidence type="ECO:0000256" key="1">
    <source>
        <dbReference type="SAM" id="Coils"/>
    </source>
</evidence>
<keyword evidence="1" id="KW-0175">Coiled coil</keyword>
<organism evidence="2 3">
    <name type="scientific">Pleurodeles waltl</name>
    <name type="common">Iberian ribbed newt</name>
    <dbReference type="NCBI Taxonomy" id="8319"/>
    <lineage>
        <taxon>Eukaryota</taxon>
        <taxon>Metazoa</taxon>
        <taxon>Chordata</taxon>
        <taxon>Craniata</taxon>
        <taxon>Vertebrata</taxon>
        <taxon>Euteleostomi</taxon>
        <taxon>Amphibia</taxon>
        <taxon>Batrachia</taxon>
        <taxon>Caudata</taxon>
        <taxon>Salamandroidea</taxon>
        <taxon>Salamandridae</taxon>
        <taxon>Pleurodelinae</taxon>
        <taxon>Pleurodeles</taxon>
    </lineage>
</organism>
<accession>A0AAV7W2G1</accession>
<protein>
    <submittedName>
        <fullName evidence="2">Uncharacterized protein</fullName>
    </submittedName>
</protein>
<evidence type="ECO:0000313" key="3">
    <source>
        <dbReference type="Proteomes" id="UP001066276"/>
    </source>
</evidence>
<gene>
    <name evidence="2" type="ORF">NDU88_002154</name>
</gene>
<dbReference type="AlphaFoldDB" id="A0AAV7W2G1"/>
<reference evidence="2" key="1">
    <citation type="journal article" date="2022" name="bioRxiv">
        <title>Sequencing and chromosome-scale assembly of the giantPleurodeles waltlgenome.</title>
        <authorList>
            <person name="Brown T."/>
            <person name="Elewa A."/>
            <person name="Iarovenko S."/>
            <person name="Subramanian E."/>
            <person name="Araus A.J."/>
            <person name="Petzold A."/>
            <person name="Susuki M."/>
            <person name="Suzuki K.-i.T."/>
            <person name="Hayashi T."/>
            <person name="Toyoda A."/>
            <person name="Oliveira C."/>
            <person name="Osipova E."/>
            <person name="Leigh N.D."/>
            <person name="Simon A."/>
            <person name="Yun M.H."/>
        </authorList>
    </citation>
    <scope>NUCLEOTIDE SEQUENCE</scope>
    <source>
        <strain evidence="2">20211129_DDA</strain>
        <tissue evidence="2">Liver</tissue>
    </source>
</reference>
<evidence type="ECO:0000313" key="2">
    <source>
        <dbReference type="EMBL" id="KAJ1206753.1"/>
    </source>
</evidence>